<dbReference type="PROSITE" id="PS50893">
    <property type="entry name" value="ABC_TRANSPORTER_2"/>
    <property type="match status" value="1"/>
</dbReference>
<dbReference type="OrthoDB" id="9785229at2"/>
<name>A0A2S9J039_9SPHI</name>
<feature type="domain" description="ABC transporter" evidence="4">
    <location>
        <begin position="2"/>
        <end position="219"/>
    </location>
</feature>
<dbReference type="Gene3D" id="3.40.50.300">
    <property type="entry name" value="P-loop containing nucleotide triphosphate hydrolases"/>
    <property type="match status" value="1"/>
</dbReference>
<evidence type="ECO:0000256" key="1">
    <source>
        <dbReference type="ARBA" id="ARBA00022448"/>
    </source>
</evidence>
<gene>
    <name evidence="5" type="ORF">C5745_17135</name>
</gene>
<dbReference type="SMART" id="SM00382">
    <property type="entry name" value="AAA"/>
    <property type="match status" value="1"/>
</dbReference>
<comment type="caution">
    <text evidence="5">The sequence shown here is derived from an EMBL/GenBank/DDBJ whole genome shotgun (WGS) entry which is preliminary data.</text>
</comment>
<organism evidence="5 6">
    <name type="scientific">Sphingobacterium haloxyli</name>
    <dbReference type="NCBI Taxonomy" id="2100533"/>
    <lineage>
        <taxon>Bacteria</taxon>
        <taxon>Pseudomonadati</taxon>
        <taxon>Bacteroidota</taxon>
        <taxon>Sphingobacteriia</taxon>
        <taxon>Sphingobacteriales</taxon>
        <taxon>Sphingobacteriaceae</taxon>
        <taxon>Sphingobacterium</taxon>
    </lineage>
</organism>
<dbReference type="RefSeq" id="WP_105718240.1">
    <property type="nucleotide sequence ID" value="NZ_PVBQ01000017.1"/>
</dbReference>
<keyword evidence="2" id="KW-0547">Nucleotide-binding</keyword>
<reference evidence="5 6" key="1">
    <citation type="submission" date="2018-02" db="EMBL/GenBank/DDBJ databases">
        <title>The draft genome of Sphingobacterium sp. 5JN-11.</title>
        <authorList>
            <person name="Liu L."/>
            <person name="Li L."/>
            <person name="Liang L."/>
            <person name="Zhang X."/>
            <person name="Wang T."/>
        </authorList>
    </citation>
    <scope>NUCLEOTIDE SEQUENCE [LARGE SCALE GENOMIC DNA]</scope>
    <source>
        <strain evidence="5 6">5JN-11</strain>
    </source>
</reference>
<keyword evidence="1" id="KW-0813">Transport</keyword>
<sequence>MLKVENLIAGYYKSTPVLEGVNMDLPNGQVHGIVGANGSGKTTLLQCIHGTIKKVQGEILYNGMPIKREDVSFLETDNYFYKRITGKEYLQLFGAFNKDFDVLGWNALFSLPLDKMVDDYSTGMKKKIAFLSVLSFNTPIVILDEPFNGIDMETVQLIKVIIKKLRASGLTVVVTSHILESLLNICDTISYVKGKKIEATFYPPDFASIESRVFDIDSNGGGVIVDKLLKLK</sequence>
<evidence type="ECO:0000256" key="3">
    <source>
        <dbReference type="ARBA" id="ARBA00022840"/>
    </source>
</evidence>
<keyword evidence="6" id="KW-1185">Reference proteome</keyword>
<evidence type="ECO:0000313" key="6">
    <source>
        <dbReference type="Proteomes" id="UP000239711"/>
    </source>
</evidence>
<proteinExistence type="predicted"/>
<protein>
    <recommendedName>
        <fullName evidence="4">ABC transporter domain-containing protein</fullName>
    </recommendedName>
</protein>
<dbReference type="Pfam" id="PF00005">
    <property type="entry name" value="ABC_tran"/>
    <property type="match status" value="1"/>
</dbReference>
<dbReference type="GO" id="GO:0005524">
    <property type="term" value="F:ATP binding"/>
    <property type="evidence" value="ECO:0007669"/>
    <property type="project" value="UniProtKB-KW"/>
</dbReference>
<dbReference type="PANTHER" id="PTHR42939:SF1">
    <property type="entry name" value="ABC TRANSPORTER ATP-BINDING PROTEIN ALBC-RELATED"/>
    <property type="match status" value="1"/>
</dbReference>
<keyword evidence="3" id="KW-0067">ATP-binding</keyword>
<dbReference type="PANTHER" id="PTHR42939">
    <property type="entry name" value="ABC TRANSPORTER ATP-BINDING PROTEIN ALBC-RELATED"/>
    <property type="match status" value="1"/>
</dbReference>
<dbReference type="SUPFAM" id="SSF52540">
    <property type="entry name" value="P-loop containing nucleoside triphosphate hydrolases"/>
    <property type="match status" value="1"/>
</dbReference>
<dbReference type="InterPro" id="IPR051782">
    <property type="entry name" value="ABC_Transporter_VariousFunc"/>
</dbReference>
<dbReference type="EMBL" id="PVBQ01000017">
    <property type="protein sequence ID" value="PRD46145.1"/>
    <property type="molecule type" value="Genomic_DNA"/>
</dbReference>
<dbReference type="GO" id="GO:0016887">
    <property type="term" value="F:ATP hydrolysis activity"/>
    <property type="evidence" value="ECO:0007669"/>
    <property type="project" value="InterPro"/>
</dbReference>
<dbReference type="AlphaFoldDB" id="A0A2S9J039"/>
<dbReference type="InterPro" id="IPR003593">
    <property type="entry name" value="AAA+_ATPase"/>
</dbReference>
<accession>A0A2S9J039</accession>
<evidence type="ECO:0000313" key="5">
    <source>
        <dbReference type="EMBL" id="PRD46145.1"/>
    </source>
</evidence>
<dbReference type="InterPro" id="IPR027417">
    <property type="entry name" value="P-loop_NTPase"/>
</dbReference>
<dbReference type="InterPro" id="IPR003439">
    <property type="entry name" value="ABC_transporter-like_ATP-bd"/>
</dbReference>
<evidence type="ECO:0000259" key="4">
    <source>
        <dbReference type="PROSITE" id="PS50893"/>
    </source>
</evidence>
<dbReference type="Proteomes" id="UP000239711">
    <property type="component" value="Unassembled WGS sequence"/>
</dbReference>
<dbReference type="CDD" id="cd03230">
    <property type="entry name" value="ABC_DR_subfamily_A"/>
    <property type="match status" value="1"/>
</dbReference>
<evidence type="ECO:0000256" key="2">
    <source>
        <dbReference type="ARBA" id="ARBA00022741"/>
    </source>
</evidence>